<dbReference type="Proteomes" id="UP000004926">
    <property type="component" value="Chromosome"/>
</dbReference>
<dbReference type="OrthoDB" id="420651at2"/>
<dbReference type="InterPro" id="IPR029228">
    <property type="entry name" value="Alkyl_sulf_dimr"/>
</dbReference>
<feature type="domain" description="Metallo-beta-lactamase" evidence="10">
    <location>
        <begin position="102"/>
        <end position="324"/>
    </location>
</feature>
<dbReference type="GO" id="GO:0018741">
    <property type="term" value="F:linear primary-alkylsulfatase activity"/>
    <property type="evidence" value="ECO:0007669"/>
    <property type="project" value="UniProtKB-EC"/>
</dbReference>
<dbReference type="GO" id="GO:0046872">
    <property type="term" value="F:metal ion binding"/>
    <property type="evidence" value="ECO:0007669"/>
    <property type="project" value="UniProtKB-KW"/>
</dbReference>
<keyword evidence="4" id="KW-0862">Zinc</keyword>
<dbReference type="Pfam" id="PF00753">
    <property type="entry name" value="Lactamase_B"/>
    <property type="match status" value="1"/>
</dbReference>
<name>H5X4R9_9PSEU</name>
<dbReference type="STRING" id="882083.SacmaDRAFT_2907"/>
<dbReference type="InterPro" id="IPR036866">
    <property type="entry name" value="RibonucZ/Hydroxyglut_hydro"/>
</dbReference>
<dbReference type="CDD" id="cd07710">
    <property type="entry name" value="arylsulfatase_Sdsa1-like_MBL-fold"/>
    <property type="match status" value="1"/>
</dbReference>
<dbReference type="Gene3D" id="3.30.1050.10">
    <property type="entry name" value="SCP2 sterol-binding domain"/>
    <property type="match status" value="1"/>
</dbReference>
<evidence type="ECO:0000256" key="8">
    <source>
        <dbReference type="ARBA" id="ARBA00075789"/>
    </source>
</evidence>
<dbReference type="GO" id="GO:0046983">
    <property type="term" value="F:protein dimerization activity"/>
    <property type="evidence" value="ECO:0007669"/>
    <property type="project" value="InterPro"/>
</dbReference>
<evidence type="ECO:0000313" key="11">
    <source>
        <dbReference type="EMBL" id="EHR51145.1"/>
    </source>
</evidence>
<sequence>MSTDFAPDDHVVSQQRRIRESLPFGDADDFDAADRGFLGRLEPGEVRDDDGRVVWDGDAYAFLDGEAPDTVNPSLWRQSKLVARQGLYEVVPGIYQARGLDLSNVTFVEGYRGVLVIDPLISAETAAAALRLYRRYRGERDVTGVVYTHSHVDHFGGVKGVTTQQQVDAGAVPVLAPEGFLEAAVSENVYAGGAMSRRSAYMMAPSLPRGPRGQVGTGLGPSNSVGAITLIAPTVDIRYTGQQETVDGIRIVFQLAPGTEAPAEMHLHLPEFNALCIAENATHTLHNLLTLRGAQVRDARAWARYLTEAIDLFGEHTDVVFASHHWPTWGRDKVVEYLSLQRDLYAYLHDQTLRLVNSGYTGSEIAESLRLPPALERAWHARGYYGSVSHNVKAIYQRYLGWFDGNPAHLWQHPPVAAARRYVRFMGGADEVVAKARSSYQDGDFRWVAEVLNHVVFAEPEHEAARRLLAETYEQLGYGAENGTWRNFYLTGAHELRHGSLGSAAAPAAPDLFTQLSPAQLFDALAVRVNGPRGWDEQLTVDIDFTDLDERHRLTLRNGVLSHTAAAKPSPADVLLRLPRSALAVLVSGHADAAELAEGGVSIEGDPDVLRRLMSVLDKPDPDFAIVTP</sequence>
<dbReference type="Pfam" id="PF14863">
    <property type="entry name" value="Alkyl_sulf_dimr"/>
    <property type="match status" value="1"/>
</dbReference>
<gene>
    <name evidence="11" type="ORF">SacmaDRAFT_2907</name>
</gene>
<evidence type="ECO:0000256" key="4">
    <source>
        <dbReference type="ARBA" id="ARBA00022833"/>
    </source>
</evidence>
<evidence type="ECO:0000256" key="7">
    <source>
        <dbReference type="ARBA" id="ARBA00068034"/>
    </source>
</evidence>
<accession>H5X4R9</accession>
<protein>
    <recommendedName>
        <fullName evidence="7">Linear primary-alkylsulfatase</fullName>
        <ecNumber evidence="6">3.1.6.21</ecNumber>
    </recommendedName>
    <alternativeName>
        <fullName evidence="8">Type III linear primary-alkylsulfatase</fullName>
    </alternativeName>
</protein>
<reference evidence="11 12" key="1">
    <citation type="journal article" date="2012" name="Stand. Genomic Sci.">
        <title>Genome sequence of the ocean sediment bacterium Saccharomonospora marina type strain (XMU15(T)).</title>
        <authorList>
            <person name="Klenk H.P."/>
            <person name="Lu M."/>
            <person name="Lucas S."/>
            <person name="Lapidus A."/>
            <person name="Copeland A."/>
            <person name="Pitluck S."/>
            <person name="Goodwin L.A."/>
            <person name="Han C."/>
            <person name="Tapia R."/>
            <person name="Brambilla E.M."/>
            <person name="Potter G."/>
            <person name="Land M."/>
            <person name="Ivanova N."/>
            <person name="Rohde M."/>
            <person name="Goker M."/>
            <person name="Detter J.C."/>
            <person name="Li W.J."/>
            <person name="Kyrpides N.C."/>
            <person name="Woyke T."/>
        </authorList>
    </citation>
    <scope>NUCLEOTIDE SEQUENCE [LARGE SCALE GENOMIC DNA]</scope>
    <source>
        <strain evidence="11 12">XMU15</strain>
    </source>
</reference>
<dbReference type="EMBL" id="CM001439">
    <property type="protein sequence ID" value="EHR51145.1"/>
    <property type="molecule type" value="Genomic_DNA"/>
</dbReference>
<dbReference type="RefSeq" id="WP_009154530.1">
    <property type="nucleotide sequence ID" value="NZ_CM001439.1"/>
</dbReference>
<evidence type="ECO:0000256" key="3">
    <source>
        <dbReference type="ARBA" id="ARBA00022801"/>
    </source>
</evidence>
<dbReference type="SUPFAM" id="SSF55718">
    <property type="entry name" value="SCP-like"/>
    <property type="match status" value="1"/>
</dbReference>
<dbReference type="FunFam" id="1.25.40.880:FF:000001">
    <property type="entry name" value="SDS hydrolase SdsA1"/>
    <property type="match status" value="1"/>
</dbReference>
<evidence type="ECO:0000256" key="6">
    <source>
        <dbReference type="ARBA" id="ARBA00066568"/>
    </source>
</evidence>
<keyword evidence="3 11" id="KW-0378">Hydrolase</keyword>
<dbReference type="PANTHER" id="PTHR43223:SF1">
    <property type="entry name" value="ALKYL_ARYL-SULFATASE BDS1"/>
    <property type="match status" value="1"/>
</dbReference>
<comment type="cofactor">
    <cofactor evidence="1">
        <name>Zn(2+)</name>
        <dbReference type="ChEBI" id="CHEBI:29105"/>
    </cofactor>
</comment>
<dbReference type="SMART" id="SM00849">
    <property type="entry name" value="Lactamase_B"/>
    <property type="match status" value="1"/>
</dbReference>
<keyword evidence="2" id="KW-0479">Metal-binding</keyword>
<dbReference type="InterPro" id="IPR001279">
    <property type="entry name" value="Metallo-B-lactamas"/>
</dbReference>
<dbReference type="eggNOG" id="COG2015">
    <property type="taxonomic scope" value="Bacteria"/>
</dbReference>
<dbReference type="EC" id="3.1.6.21" evidence="6"/>
<dbReference type="Gene3D" id="3.60.15.30">
    <property type="entry name" value="Metallo-beta-lactamase domain"/>
    <property type="match status" value="1"/>
</dbReference>
<dbReference type="InterPro" id="IPR052195">
    <property type="entry name" value="Bact_Alkyl/Aryl-Sulfatase"/>
</dbReference>
<evidence type="ECO:0000313" key="12">
    <source>
        <dbReference type="Proteomes" id="UP000004926"/>
    </source>
</evidence>
<proteinExistence type="inferred from homology"/>
<dbReference type="HOGENOM" id="CLU_014655_1_0_11"/>
<evidence type="ECO:0000256" key="1">
    <source>
        <dbReference type="ARBA" id="ARBA00001947"/>
    </source>
</evidence>
<evidence type="ECO:0000256" key="2">
    <source>
        <dbReference type="ARBA" id="ARBA00022723"/>
    </source>
</evidence>
<dbReference type="PANTHER" id="PTHR43223">
    <property type="entry name" value="ALKYL/ARYL-SULFATASE"/>
    <property type="match status" value="1"/>
</dbReference>
<feature type="region of interest" description="Disordered" evidence="9">
    <location>
        <begin position="1"/>
        <end position="20"/>
    </location>
</feature>
<evidence type="ECO:0000256" key="9">
    <source>
        <dbReference type="SAM" id="MobiDB-lite"/>
    </source>
</evidence>
<keyword evidence="12" id="KW-1185">Reference proteome</keyword>
<dbReference type="InterPro" id="IPR038536">
    <property type="entry name" value="Alkyl/aryl-sulf_dimr_sf"/>
</dbReference>
<comment type="similarity">
    <text evidence="5">Belongs to the metallo-beta-lactamase superfamily. Type III sulfatase family.</text>
</comment>
<dbReference type="AlphaFoldDB" id="H5X4R9"/>
<dbReference type="InterPro" id="IPR036527">
    <property type="entry name" value="SCP2_sterol-bd_dom_sf"/>
</dbReference>
<dbReference type="FunFam" id="3.60.15.30:FF:000001">
    <property type="entry name" value="Alkyl/aryl-sulfatase BDS1"/>
    <property type="match status" value="1"/>
</dbReference>
<dbReference type="GO" id="GO:0018909">
    <property type="term" value="P:dodecyl sulfate metabolic process"/>
    <property type="evidence" value="ECO:0007669"/>
    <property type="project" value="InterPro"/>
</dbReference>
<dbReference type="Gene3D" id="1.25.40.880">
    <property type="entry name" value="Alkyl sulfatase, dimerisation domain"/>
    <property type="match status" value="1"/>
</dbReference>
<dbReference type="InterPro" id="IPR029229">
    <property type="entry name" value="Alkyl_sulf_C"/>
</dbReference>
<evidence type="ECO:0000259" key="10">
    <source>
        <dbReference type="SMART" id="SM00849"/>
    </source>
</evidence>
<evidence type="ECO:0000256" key="5">
    <source>
        <dbReference type="ARBA" id="ARBA00033751"/>
    </source>
</evidence>
<organism evidence="11 12">
    <name type="scientific">Saccharomonospora marina XMU15</name>
    <dbReference type="NCBI Taxonomy" id="882083"/>
    <lineage>
        <taxon>Bacteria</taxon>
        <taxon>Bacillati</taxon>
        <taxon>Actinomycetota</taxon>
        <taxon>Actinomycetes</taxon>
        <taxon>Pseudonocardiales</taxon>
        <taxon>Pseudonocardiaceae</taxon>
        <taxon>Saccharomonospora</taxon>
    </lineage>
</organism>
<dbReference type="SUPFAM" id="SSF56281">
    <property type="entry name" value="Metallo-hydrolase/oxidoreductase"/>
    <property type="match status" value="1"/>
</dbReference>
<dbReference type="InterPro" id="IPR044097">
    <property type="entry name" value="Bds1/SdsA1_MBL-fold"/>
</dbReference>
<dbReference type="Pfam" id="PF14864">
    <property type="entry name" value="Alkyl_sulf_C"/>
    <property type="match status" value="1"/>
</dbReference>